<feature type="domain" description="Motility protein A N-terminal" evidence="10">
    <location>
        <begin position="6"/>
        <end position="91"/>
    </location>
</feature>
<keyword evidence="11" id="KW-0966">Cell projection</keyword>
<keyword evidence="4" id="KW-0283">Flagellar rotation</keyword>
<keyword evidence="11" id="KW-0282">Flagellum</keyword>
<evidence type="ECO:0000256" key="1">
    <source>
        <dbReference type="ARBA" id="ARBA00004651"/>
    </source>
</evidence>
<keyword evidence="5 8" id="KW-1133">Transmembrane helix</keyword>
<reference evidence="11" key="1">
    <citation type="submission" date="2024-06" db="EMBL/GenBank/DDBJ databases">
        <authorList>
            <person name="Fan A."/>
            <person name="Zhang F.Y."/>
            <person name="Zhang L."/>
        </authorList>
    </citation>
    <scope>NUCLEOTIDE SEQUENCE</scope>
    <source>
        <strain evidence="11">Y61</strain>
    </source>
</reference>
<dbReference type="Pfam" id="PF20560">
    <property type="entry name" value="MotA_N"/>
    <property type="match status" value="1"/>
</dbReference>
<evidence type="ECO:0000256" key="8">
    <source>
        <dbReference type="SAM" id="Phobius"/>
    </source>
</evidence>
<feature type="transmembrane region" description="Helical" evidence="8">
    <location>
        <begin position="150"/>
        <end position="171"/>
    </location>
</feature>
<dbReference type="NCBIfam" id="NF006583">
    <property type="entry name" value="PRK09109.1"/>
    <property type="match status" value="1"/>
</dbReference>
<organism evidence="11">
    <name type="scientific">Sporolactobacillus sp. Y61</name>
    <dbReference type="NCBI Taxonomy" id="3160863"/>
    <lineage>
        <taxon>Bacteria</taxon>
        <taxon>Bacillati</taxon>
        <taxon>Bacillota</taxon>
        <taxon>Bacilli</taxon>
        <taxon>Bacillales</taxon>
        <taxon>Sporolactobacillaceae</taxon>
        <taxon>Sporolactobacillus</taxon>
    </lineage>
</organism>
<gene>
    <name evidence="11" type="ORF">ABNN70_07665</name>
</gene>
<evidence type="ECO:0000259" key="9">
    <source>
        <dbReference type="Pfam" id="PF01618"/>
    </source>
</evidence>
<keyword evidence="11" id="KW-0969">Cilium</keyword>
<keyword evidence="2" id="KW-1003">Cell membrane</keyword>
<keyword evidence="6 8" id="KW-0472">Membrane</keyword>
<sequence>MAAATVIGLLTGILSLLLGFMLEGGTLGALFQVTALLIVFGGTIGAVIVSFPGATLAKLPFILRYAFARPKEKPGEVIARLMELANISRREGLLALESEQEKYRDDPFMSGGIQMVVDGVDSDVIDDILNRDIELYEQKILSIGRIFEEAGGFSPTMGIIGTVMGLVHVLGNLTSPTDLGPSIAVAFIATLYGVAGANVIFLPIFNKIKANLAQDVLIRQIKAEGILSIQYGENTMILRQKLFAFLSIDERAAAEEVISGSEAAGQANYQGAGSHE</sequence>
<feature type="domain" description="MotA/TolQ/ExbB proton channel" evidence="9">
    <location>
        <begin position="104"/>
        <end position="217"/>
    </location>
</feature>
<evidence type="ECO:0000256" key="3">
    <source>
        <dbReference type="ARBA" id="ARBA00022692"/>
    </source>
</evidence>
<feature type="transmembrane region" description="Helical" evidence="8">
    <location>
        <begin position="29"/>
        <end position="54"/>
    </location>
</feature>
<evidence type="ECO:0000256" key="5">
    <source>
        <dbReference type="ARBA" id="ARBA00022989"/>
    </source>
</evidence>
<dbReference type="InterPro" id="IPR047055">
    <property type="entry name" value="MotA-like"/>
</dbReference>
<evidence type="ECO:0000256" key="6">
    <source>
        <dbReference type="ARBA" id="ARBA00023136"/>
    </source>
</evidence>
<dbReference type="GO" id="GO:0006935">
    <property type="term" value="P:chemotaxis"/>
    <property type="evidence" value="ECO:0007669"/>
    <property type="project" value="InterPro"/>
</dbReference>
<dbReference type="Pfam" id="PF01618">
    <property type="entry name" value="MotA_ExbB"/>
    <property type="match status" value="1"/>
</dbReference>
<dbReference type="InterPro" id="IPR002898">
    <property type="entry name" value="MotA_ExbB_proton_chnl"/>
</dbReference>
<evidence type="ECO:0000256" key="2">
    <source>
        <dbReference type="ARBA" id="ARBA00022475"/>
    </source>
</evidence>
<dbReference type="RefSeq" id="WP_353947436.1">
    <property type="nucleotide sequence ID" value="NZ_CP159510.1"/>
</dbReference>
<dbReference type="EMBL" id="CP159510">
    <property type="protein sequence ID" value="XCJ15616.1"/>
    <property type="molecule type" value="Genomic_DNA"/>
</dbReference>
<keyword evidence="3 8" id="KW-0812">Transmembrane</keyword>
<evidence type="ECO:0000259" key="10">
    <source>
        <dbReference type="Pfam" id="PF20560"/>
    </source>
</evidence>
<dbReference type="PANTHER" id="PTHR30433:SF3">
    <property type="entry name" value="MOTILITY PROTEIN A"/>
    <property type="match status" value="1"/>
</dbReference>
<protein>
    <submittedName>
        <fullName evidence="11">Flagellar motor protein</fullName>
    </submittedName>
</protein>
<feature type="transmembrane region" description="Helical" evidence="8">
    <location>
        <begin position="183"/>
        <end position="205"/>
    </location>
</feature>
<name>A0AAU8ICA5_9BACL</name>
<dbReference type="InterPro" id="IPR046786">
    <property type="entry name" value="MotA_N"/>
</dbReference>
<keyword evidence="7" id="KW-0653">Protein transport</keyword>
<keyword evidence="7" id="KW-0813">Transport</keyword>
<dbReference type="GO" id="GO:0015031">
    <property type="term" value="P:protein transport"/>
    <property type="evidence" value="ECO:0007669"/>
    <property type="project" value="UniProtKB-KW"/>
</dbReference>
<dbReference type="PANTHER" id="PTHR30433">
    <property type="entry name" value="CHEMOTAXIS PROTEIN MOTA"/>
    <property type="match status" value="1"/>
</dbReference>
<comment type="similarity">
    <text evidence="7">Belongs to the exbB/tolQ family.</text>
</comment>
<comment type="subcellular location">
    <subcellularLocation>
        <location evidence="1">Cell membrane</location>
        <topology evidence="1">Multi-pass membrane protein</topology>
    </subcellularLocation>
    <subcellularLocation>
        <location evidence="7">Membrane</location>
        <topology evidence="7">Multi-pass membrane protein</topology>
    </subcellularLocation>
</comment>
<proteinExistence type="inferred from homology"/>
<dbReference type="GO" id="GO:0005886">
    <property type="term" value="C:plasma membrane"/>
    <property type="evidence" value="ECO:0007669"/>
    <property type="project" value="UniProtKB-SubCell"/>
</dbReference>
<dbReference type="GO" id="GO:0071978">
    <property type="term" value="P:bacterial-type flagellum-dependent swarming motility"/>
    <property type="evidence" value="ECO:0007669"/>
    <property type="project" value="InterPro"/>
</dbReference>
<dbReference type="AlphaFoldDB" id="A0AAU8ICA5"/>
<evidence type="ECO:0000256" key="7">
    <source>
        <dbReference type="RuleBase" id="RU004057"/>
    </source>
</evidence>
<evidence type="ECO:0000313" key="11">
    <source>
        <dbReference type="EMBL" id="XCJ15616.1"/>
    </source>
</evidence>
<evidence type="ECO:0000256" key="4">
    <source>
        <dbReference type="ARBA" id="ARBA00022779"/>
    </source>
</evidence>
<accession>A0AAU8ICA5</accession>